<dbReference type="RefSeq" id="XP_007328828.1">
    <property type="nucleotide sequence ID" value="XM_007328766.1"/>
</dbReference>
<dbReference type="GeneID" id="18828724"/>
<dbReference type="Proteomes" id="UP000008493">
    <property type="component" value="Unassembled WGS sequence"/>
</dbReference>
<dbReference type="InterPro" id="IPR049163">
    <property type="entry name" value="Pif1-like_2B_dom"/>
</dbReference>
<evidence type="ECO:0000259" key="1">
    <source>
        <dbReference type="Pfam" id="PF21530"/>
    </source>
</evidence>
<dbReference type="AlphaFoldDB" id="K5XYS5"/>
<feature type="domain" description="DNA helicase Pif1-like 2B" evidence="1">
    <location>
        <begin position="7"/>
        <end position="38"/>
    </location>
</feature>
<reference evidence="3" key="1">
    <citation type="journal article" date="2012" name="Proc. Natl. Acad. Sci. U.S.A.">
        <title>Genome sequence of the button mushroom Agaricus bisporus reveals mechanisms governing adaptation to a humic-rich ecological niche.</title>
        <authorList>
            <person name="Morin E."/>
            <person name="Kohler A."/>
            <person name="Baker A.R."/>
            <person name="Foulongne-Oriol M."/>
            <person name="Lombard V."/>
            <person name="Nagy L.G."/>
            <person name="Ohm R.A."/>
            <person name="Patyshakuliyeva A."/>
            <person name="Brun A."/>
            <person name="Aerts A.L."/>
            <person name="Bailey A.M."/>
            <person name="Billette C."/>
            <person name="Coutinho P.M."/>
            <person name="Deakin G."/>
            <person name="Doddapaneni H."/>
            <person name="Floudas D."/>
            <person name="Grimwood J."/>
            <person name="Hilden K."/>
            <person name="Kuees U."/>
            <person name="LaButti K.M."/>
            <person name="Lapidus A."/>
            <person name="Lindquist E.A."/>
            <person name="Lucas S.M."/>
            <person name="Murat C."/>
            <person name="Riley R.W."/>
            <person name="Salamov A.A."/>
            <person name="Schmutz J."/>
            <person name="Subramanian V."/>
            <person name="Woesten H.A.B."/>
            <person name="Xu J."/>
            <person name="Eastwood D.C."/>
            <person name="Foster G.D."/>
            <person name="Sonnenberg A.S."/>
            <person name="Cullen D."/>
            <person name="de Vries R.P."/>
            <person name="Lundell T."/>
            <person name="Hibbett D.S."/>
            <person name="Henrissat B."/>
            <person name="Burton K.S."/>
            <person name="Kerrigan R.W."/>
            <person name="Challen M.P."/>
            <person name="Grigoriev I.V."/>
            <person name="Martin F."/>
        </authorList>
    </citation>
    <scope>NUCLEOTIDE SEQUENCE [LARGE SCALE GENOMIC DNA]</scope>
    <source>
        <strain evidence="3">JB137-S8 / ATCC MYA-4627 / FGSC 10392</strain>
    </source>
</reference>
<feature type="non-terminal residue" evidence="2">
    <location>
        <position position="87"/>
    </location>
</feature>
<dbReference type="OrthoDB" id="432234at2759"/>
<evidence type="ECO:0000313" key="3">
    <source>
        <dbReference type="Proteomes" id="UP000008493"/>
    </source>
</evidence>
<dbReference type="InParanoid" id="K5XYS5"/>
<protein>
    <recommendedName>
        <fullName evidence="1">DNA helicase Pif1-like 2B domain-containing protein</fullName>
    </recommendedName>
</protein>
<dbReference type="EMBL" id="JH971389">
    <property type="protein sequence ID" value="EKM80525.1"/>
    <property type="molecule type" value="Genomic_DNA"/>
</dbReference>
<accession>K5XYS5</accession>
<keyword evidence="3" id="KW-1185">Reference proteome</keyword>
<dbReference type="Pfam" id="PF21530">
    <property type="entry name" value="Pif1_2B_dom"/>
    <property type="match status" value="1"/>
</dbReference>
<dbReference type="OMA" id="RHATSCV"/>
<feature type="non-terminal residue" evidence="2">
    <location>
        <position position="1"/>
    </location>
</feature>
<organism evidence="2 3">
    <name type="scientific">Agaricus bisporus var. burnettii (strain JB137-S8 / ATCC MYA-4627 / FGSC 10392)</name>
    <name type="common">White button mushroom</name>
    <dbReference type="NCBI Taxonomy" id="597362"/>
    <lineage>
        <taxon>Eukaryota</taxon>
        <taxon>Fungi</taxon>
        <taxon>Dikarya</taxon>
        <taxon>Basidiomycota</taxon>
        <taxon>Agaricomycotina</taxon>
        <taxon>Agaricomycetes</taxon>
        <taxon>Agaricomycetidae</taxon>
        <taxon>Agaricales</taxon>
        <taxon>Agaricineae</taxon>
        <taxon>Agaricaceae</taxon>
        <taxon>Agaricus</taxon>
    </lineage>
</organism>
<evidence type="ECO:0000313" key="2">
    <source>
        <dbReference type="EMBL" id="EKM80525.1"/>
    </source>
</evidence>
<proteinExistence type="predicted"/>
<name>K5XYS5_AGABU</name>
<sequence>TNQRLGRLPLVIGMKVMIIQNFDVPNGIVNGTTGILMQIRYEIDSFQRRHATSAIVKCDSVQGDSIADLPPTFIPIVQDSVSFTLMH</sequence>
<gene>
    <name evidence="2" type="ORF">AGABI1DRAFT_16923</name>
</gene>
<dbReference type="STRING" id="597362.K5XYS5"/>
<dbReference type="HOGENOM" id="CLU_169366_0_0_1"/>
<dbReference type="KEGG" id="abp:AGABI1DRAFT16923"/>